<feature type="transmembrane region" description="Helical" evidence="6">
    <location>
        <begin position="181"/>
        <end position="199"/>
    </location>
</feature>
<evidence type="ECO:0000256" key="1">
    <source>
        <dbReference type="ARBA" id="ARBA00004651"/>
    </source>
</evidence>
<dbReference type="PANTHER" id="PTHR32196:SF69">
    <property type="entry name" value="BRANCHED-CHAIN AMINO ACID TRANSPORT SYSTEM, PERMEASE PROTEIN"/>
    <property type="match status" value="1"/>
</dbReference>
<feature type="transmembrane region" description="Helical" evidence="6">
    <location>
        <begin position="86"/>
        <end position="105"/>
    </location>
</feature>
<protein>
    <submittedName>
        <fullName evidence="8">ABC transport system permease protein</fullName>
    </submittedName>
    <submittedName>
        <fullName evidence="7">Abc transporter permease</fullName>
    </submittedName>
</protein>
<keyword evidence="4 6" id="KW-1133">Transmembrane helix</keyword>
<organism evidence="7 9">
    <name type="scientific">Trichococcus ilyis</name>
    <dbReference type="NCBI Taxonomy" id="640938"/>
    <lineage>
        <taxon>Bacteria</taxon>
        <taxon>Bacillati</taxon>
        <taxon>Bacillota</taxon>
        <taxon>Bacilli</taxon>
        <taxon>Lactobacillales</taxon>
        <taxon>Carnobacteriaceae</taxon>
        <taxon>Trichococcus</taxon>
    </lineage>
</organism>
<feature type="transmembrane region" description="Helical" evidence="6">
    <location>
        <begin position="133"/>
        <end position="151"/>
    </location>
</feature>
<dbReference type="InterPro" id="IPR001851">
    <property type="entry name" value="ABC_transp_permease"/>
</dbReference>
<dbReference type="EMBL" id="FNYT01000001">
    <property type="protein sequence ID" value="SEI54830.1"/>
    <property type="molecule type" value="Genomic_DNA"/>
</dbReference>
<dbReference type="AlphaFoldDB" id="A0A143Y3Q7"/>
<evidence type="ECO:0000256" key="5">
    <source>
        <dbReference type="ARBA" id="ARBA00023136"/>
    </source>
</evidence>
<evidence type="ECO:0000256" key="3">
    <source>
        <dbReference type="ARBA" id="ARBA00022692"/>
    </source>
</evidence>
<evidence type="ECO:0000313" key="9">
    <source>
        <dbReference type="Proteomes" id="UP000076878"/>
    </source>
</evidence>
<evidence type="ECO:0000256" key="4">
    <source>
        <dbReference type="ARBA" id="ARBA00022989"/>
    </source>
</evidence>
<comment type="subcellular location">
    <subcellularLocation>
        <location evidence="1">Cell membrane</location>
        <topology evidence="1">Multi-pass membrane protein</topology>
    </subcellularLocation>
</comment>
<dbReference type="OrthoDB" id="9778389at2"/>
<proteinExistence type="predicted"/>
<dbReference type="Pfam" id="PF02653">
    <property type="entry name" value="BPD_transp_2"/>
    <property type="match status" value="1"/>
</dbReference>
<dbReference type="GO" id="GO:0005886">
    <property type="term" value="C:plasma membrane"/>
    <property type="evidence" value="ECO:0007669"/>
    <property type="project" value="UniProtKB-SubCell"/>
</dbReference>
<dbReference type="CDD" id="cd06574">
    <property type="entry name" value="TM_PBP1_branched-chain-AA_like"/>
    <property type="match status" value="1"/>
</dbReference>
<keyword evidence="3 6" id="KW-0812">Transmembrane</keyword>
<dbReference type="Proteomes" id="UP000199280">
    <property type="component" value="Unassembled WGS sequence"/>
</dbReference>
<gene>
    <name evidence="8" type="ORF">SAMN05216375_101182</name>
    <name evidence="7" type="ORF">TR210_86</name>
</gene>
<reference evidence="8 10" key="2">
    <citation type="submission" date="2016-10" db="EMBL/GenBank/DDBJ databases">
        <authorList>
            <person name="Varghese N."/>
            <person name="Submissions S."/>
        </authorList>
    </citation>
    <scope>NUCLEOTIDE SEQUENCE [LARGE SCALE GENOMIC DNA]</scope>
    <source>
        <strain evidence="8 10">DSM 22150</strain>
    </source>
</reference>
<keyword evidence="10" id="KW-1185">Reference proteome</keyword>
<feature type="transmembrane region" description="Helical" evidence="6">
    <location>
        <begin position="235"/>
        <end position="254"/>
    </location>
</feature>
<dbReference type="Proteomes" id="UP000076878">
    <property type="component" value="Unassembled WGS sequence"/>
</dbReference>
<evidence type="ECO:0000313" key="7">
    <source>
        <dbReference type="EMBL" id="CZQ80827.1"/>
    </source>
</evidence>
<evidence type="ECO:0000313" key="10">
    <source>
        <dbReference type="Proteomes" id="UP000199280"/>
    </source>
</evidence>
<keyword evidence="5 6" id="KW-0472">Membrane</keyword>
<feature type="transmembrane region" description="Helical" evidence="6">
    <location>
        <begin position="266"/>
        <end position="288"/>
    </location>
</feature>
<keyword evidence="2" id="KW-1003">Cell membrane</keyword>
<accession>A0A143Y3Q7</accession>
<sequence>MNMIISAVSQGLLWSILALGLFVSFRILDLADMTTEGSFPLGAAVAVQAITLGANPYLAIIFAIIAGSSAGLITGFLITKLQIPSLLAGILTMTGLYSINLRVMGRANISLLGKDTIFTVFKNMNLPRHFDTIALGSLVVVLIIGLYVIFFKTEFGQAVIATGDNEAMARSLGISTNTMKIVGLMISNGIVALAGSIIAQDNGYADISMGIGTIVIGLASIIIGEVLFTNVSFKIRLVCLMLGSVLYRLIMVMVLEAGMNPNDFKLISAVLLTFFLALPKIKETYYMYSLRKKVKRND</sequence>
<feature type="transmembrane region" description="Helical" evidence="6">
    <location>
        <begin position="12"/>
        <end position="28"/>
    </location>
</feature>
<feature type="transmembrane region" description="Helical" evidence="6">
    <location>
        <begin position="205"/>
        <end position="228"/>
    </location>
</feature>
<name>A0A143Y3Q7_9LACT</name>
<dbReference type="EMBL" id="FJNB01000001">
    <property type="protein sequence ID" value="CZQ80827.1"/>
    <property type="molecule type" value="Genomic_DNA"/>
</dbReference>
<evidence type="ECO:0000256" key="6">
    <source>
        <dbReference type="SAM" id="Phobius"/>
    </source>
</evidence>
<evidence type="ECO:0000256" key="2">
    <source>
        <dbReference type="ARBA" id="ARBA00022475"/>
    </source>
</evidence>
<dbReference type="RefSeq" id="WP_068620449.1">
    <property type="nucleotide sequence ID" value="NZ_FJNB01000001.1"/>
</dbReference>
<dbReference type="GO" id="GO:0022857">
    <property type="term" value="F:transmembrane transporter activity"/>
    <property type="evidence" value="ECO:0007669"/>
    <property type="project" value="InterPro"/>
</dbReference>
<reference evidence="7 9" key="1">
    <citation type="submission" date="2016-02" db="EMBL/GenBank/DDBJ databases">
        <authorList>
            <person name="Wen L."/>
            <person name="He K."/>
            <person name="Yang H."/>
        </authorList>
    </citation>
    <scope>NUCLEOTIDE SEQUENCE [LARGE SCALE GENOMIC DNA]</scope>
    <source>
        <strain evidence="7">Trichococcus_R210</strain>
    </source>
</reference>
<evidence type="ECO:0000313" key="8">
    <source>
        <dbReference type="EMBL" id="SEI54830.1"/>
    </source>
</evidence>
<dbReference type="PANTHER" id="PTHR32196">
    <property type="entry name" value="ABC TRANSPORTER PERMEASE PROTEIN YPHD-RELATED-RELATED"/>
    <property type="match status" value="1"/>
</dbReference>
<feature type="transmembrane region" description="Helical" evidence="6">
    <location>
        <begin position="57"/>
        <end position="79"/>
    </location>
</feature>
<dbReference type="STRING" id="640938.TR210_86"/>